<name>M3C640_SPHMS</name>
<accession>M3C640</accession>
<dbReference type="EMBL" id="KB456261">
    <property type="protein sequence ID" value="EMF15741.1"/>
    <property type="molecule type" value="Genomic_DNA"/>
</dbReference>
<gene>
    <name evidence="1" type="ORF">SEPMUDRAFT_80792</name>
</gene>
<dbReference type="RefSeq" id="XP_016763862.1">
    <property type="nucleotide sequence ID" value="XM_016910257.1"/>
</dbReference>
<reference evidence="1 2" key="1">
    <citation type="journal article" date="2012" name="PLoS Pathog.">
        <title>Diverse lifestyles and strategies of plant pathogenesis encoded in the genomes of eighteen Dothideomycetes fungi.</title>
        <authorList>
            <person name="Ohm R.A."/>
            <person name="Feau N."/>
            <person name="Henrissat B."/>
            <person name="Schoch C.L."/>
            <person name="Horwitz B.A."/>
            <person name="Barry K.W."/>
            <person name="Condon B.J."/>
            <person name="Copeland A.C."/>
            <person name="Dhillon B."/>
            <person name="Glaser F."/>
            <person name="Hesse C.N."/>
            <person name="Kosti I."/>
            <person name="LaButti K."/>
            <person name="Lindquist E.A."/>
            <person name="Lucas S."/>
            <person name="Salamov A.A."/>
            <person name="Bradshaw R.E."/>
            <person name="Ciuffetti L."/>
            <person name="Hamelin R.C."/>
            <person name="Kema G.H.J."/>
            <person name="Lawrence C."/>
            <person name="Scott J.A."/>
            <person name="Spatafora J.W."/>
            <person name="Turgeon B.G."/>
            <person name="de Wit P.J.G.M."/>
            <person name="Zhong S."/>
            <person name="Goodwin S.B."/>
            <person name="Grigoriev I.V."/>
        </authorList>
    </citation>
    <scope>NUCLEOTIDE SEQUENCE [LARGE SCALE GENOMIC DNA]</scope>
    <source>
        <strain evidence="1 2">SO2202</strain>
    </source>
</reference>
<dbReference type="GeneID" id="27907394"/>
<proteinExistence type="predicted"/>
<dbReference type="Proteomes" id="UP000016931">
    <property type="component" value="Unassembled WGS sequence"/>
</dbReference>
<evidence type="ECO:0000313" key="1">
    <source>
        <dbReference type="EMBL" id="EMF15741.1"/>
    </source>
</evidence>
<sequence>MPRDNELRGTDIRKRARHRLCCRCRRELIAPVVAPKTFGLSSLPKFAEGMLTTSYCRCTFVSCCSNNAMVQHKYGIFETPVTSTHRR</sequence>
<evidence type="ECO:0000313" key="2">
    <source>
        <dbReference type="Proteomes" id="UP000016931"/>
    </source>
</evidence>
<dbReference type="HOGENOM" id="CLU_2484753_0_0_1"/>
<keyword evidence="2" id="KW-1185">Reference proteome</keyword>
<dbReference type="OrthoDB" id="1924260at2759"/>
<dbReference type="AlphaFoldDB" id="M3C640"/>
<protein>
    <submittedName>
        <fullName evidence="1">Uncharacterized protein</fullName>
    </submittedName>
</protein>
<organism evidence="1 2">
    <name type="scientific">Sphaerulina musiva (strain SO2202)</name>
    <name type="common">Poplar stem canker fungus</name>
    <name type="synonym">Septoria musiva</name>
    <dbReference type="NCBI Taxonomy" id="692275"/>
    <lineage>
        <taxon>Eukaryota</taxon>
        <taxon>Fungi</taxon>
        <taxon>Dikarya</taxon>
        <taxon>Ascomycota</taxon>
        <taxon>Pezizomycotina</taxon>
        <taxon>Dothideomycetes</taxon>
        <taxon>Dothideomycetidae</taxon>
        <taxon>Mycosphaerellales</taxon>
        <taxon>Mycosphaerellaceae</taxon>
        <taxon>Sphaerulina</taxon>
    </lineage>
</organism>